<proteinExistence type="predicted"/>
<organism evidence="2 3">
    <name type="scientific">Phyllobacterium myrsinacearum</name>
    <dbReference type="NCBI Taxonomy" id="28101"/>
    <lineage>
        <taxon>Bacteria</taxon>
        <taxon>Pseudomonadati</taxon>
        <taxon>Pseudomonadota</taxon>
        <taxon>Alphaproteobacteria</taxon>
        <taxon>Hyphomicrobiales</taxon>
        <taxon>Phyllobacteriaceae</taxon>
        <taxon>Phyllobacterium</taxon>
    </lineage>
</organism>
<dbReference type="SUPFAM" id="SSF50882">
    <property type="entry name" value="beta-Barrel protease inhibitors"/>
    <property type="match status" value="1"/>
</dbReference>
<name>A0A2S9JW90_9HYPH</name>
<dbReference type="RefSeq" id="WP_105731841.1">
    <property type="nucleotide sequence ID" value="NZ_PVBT01000001.1"/>
</dbReference>
<protein>
    <recommendedName>
        <fullName evidence="4">Alkaline proteinase inhibitor/ Outer membrane lipoprotein Omp19 domain-containing protein</fullName>
    </recommendedName>
</protein>
<evidence type="ECO:0000313" key="2">
    <source>
        <dbReference type="EMBL" id="PRD57596.1"/>
    </source>
</evidence>
<dbReference type="GO" id="GO:0004866">
    <property type="term" value="F:endopeptidase inhibitor activity"/>
    <property type="evidence" value="ECO:0007669"/>
    <property type="project" value="InterPro"/>
</dbReference>
<dbReference type="OrthoDB" id="8116606at2"/>
<dbReference type="AlphaFoldDB" id="A0A2S9JW90"/>
<feature type="chain" id="PRO_5015723300" description="Alkaline proteinase inhibitor/ Outer membrane lipoprotein Omp19 domain-containing protein" evidence="1">
    <location>
        <begin position="19"/>
        <end position="147"/>
    </location>
</feature>
<dbReference type="Proteomes" id="UP000238563">
    <property type="component" value="Unassembled WGS sequence"/>
</dbReference>
<evidence type="ECO:0000256" key="1">
    <source>
        <dbReference type="SAM" id="SignalP"/>
    </source>
</evidence>
<accession>A0A2S9JW90</accession>
<dbReference type="InterPro" id="IPR016085">
    <property type="entry name" value="Protease_inh_B-barrel_dom"/>
</dbReference>
<evidence type="ECO:0008006" key="4">
    <source>
        <dbReference type="Google" id="ProtNLM"/>
    </source>
</evidence>
<dbReference type="Gene3D" id="2.40.128.10">
    <property type="match status" value="1"/>
</dbReference>
<sequence length="147" mass="14870">MKLSLPAGIGLAAFFAAAAVLGDFLSSASTPSLQVDPTTTASIGLTEFDRPAFLISSPGGAAKCKIFPQGNGMPGHDAARVAEGCAALYAPLAGAKEWRNNQDGTIALADQAGKTIVEFSPGDGRAYVSIAPRSVLLSLSASGLTLF</sequence>
<comment type="caution">
    <text evidence="2">The sequence shown here is derived from an EMBL/GenBank/DDBJ whole genome shotgun (WGS) entry which is preliminary data.</text>
</comment>
<evidence type="ECO:0000313" key="3">
    <source>
        <dbReference type="Proteomes" id="UP000238563"/>
    </source>
</evidence>
<dbReference type="EMBL" id="PVBT01000001">
    <property type="protein sequence ID" value="PRD57596.1"/>
    <property type="molecule type" value="Genomic_DNA"/>
</dbReference>
<keyword evidence="3" id="KW-1185">Reference proteome</keyword>
<gene>
    <name evidence="2" type="ORF">C5750_00040</name>
</gene>
<keyword evidence="1" id="KW-0732">Signal</keyword>
<feature type="signal peptide" evidence="1">
    <location>
        <begin position="1"/>
        <end position="18"/>
    </location>
</feature>
<reference evidence="2 3" key="1">
    <citation type="submission" date="2018-02" db="EMBL/GenBank/DDBJ databases">
        <title>The draft genome of Phyllobacterium myrsinacearum DSM5892.</title>
        <authorList>
            <person name="Li L."/>
            <person name="Liu L."/>
            <person name="Zhang X."/>
            <person name="Wang T."/>
        </authorList>
    </citation>
    <scope>NUCLEOTIDE SEQUENCE [LARGE SCALE GENOMIC DNA]</scope>
    <source>
        <strain evidence="2 3">DSM 5892</strain>
    </source>
</reference>